<feature type="compositionally biased region" description="Low complexity" evidence="1">
    <location>
        <begin position="440"/>
        <end position="466"/>
    </location>
</feature>
<dbReference type="OrthoDB" id="3595619at2759"/>
<reference evidence="2" key="1">
    <citation type="journal article" date="2020" name="Mol. Plant Microbe Interact.">
        <title>Genome Sequence of the Biocontrol Agent Coniothyrium minitans strain Conio (IMI 134523).</title>
        <authorList>
            <person name="Patel D."/>
            <person name="Shittu T.A."/>
            <person name="Baroncelli R."/>
            <person name="Muthumeenakshi S."/>
            <person name="Osborne T.H."/>
            <person name="Janganan T.K."/>
            <person name="Sreenivasaprasad S."/>
        </authorList>
    </citation>
    <scope>NUCLEOTIDE SEQUENCE</scope>
    <source>
        <strain evidence="2">Conio</strain>
    </source>
</reference>
<feature type="region of interest" description="Disordered" evidence="1">
    <location>
        <begin position="189"/>
        <end position="306"/>
    </location>
</feature>
<feature type="compositionally biased region" description="Pro residues" evidence="1">
    <location>
        <begin position="416"/>
        <end position="427"/>
    </location>
</feature>
<sequence>MLQEKKKPWLAIGCCASERRDSPEEEDGRDASRAVEESNLKICYDQPQTREVPRAEPISPPPRPDTSHSMGNHVSQWVATSRDLASRASSRASVHTLTRPRKSHSKVRRLSISGPTDFRHDSGFDNAEGIQSMFDDAPMPVRRRRSFRPLELSIYLADGRLSPLPDFEHEWGEMPQLPAHALVRNMDSRTNSISSDPSTASYLVQRKPVGSGSRRSSLQSTHSVQSRPLSESLTALPLLQEEPKGCAESIRSTTTSRAGSMRGRTPSDLYRRGTLSPPRILSRLPSPSRARSNTAPARPASVRRAKTDVDEAIRELNTIVEERRAEAYRSRNQSPALFNRLPLSPSSHVPAIAPSLRMHVRSETLSDIGSAFSAPLVAKPLPPPPLPPTKFTRQTIRLTLAPPARTFSGPLDSNPITPPTPTVPTPTTPIHRLGAWLKRSLPSTPTLKSPTAKTTSKPATPKSTTARSFYHCEPGPPLPPSSRPSTAGSRTFVHTRQTSADTATVTLLSSSYPSTPSLSSSPQHSPHSSIHSLRSIKTVSSSPPPRRASLPLRERQSLKDAPPPPARVSLLKGAGKPRRVPAPLALAKETEMLVEAGLGSARSVASARSSMSSRRSLKPPPSPHYGILRGMEIGARQEGVSQHLGMLPGSAAVGVAF</sequence>
<dbReference type="AlphaFoldDB" id="A0A9P6G586"/>
<evidence type="ECO:0000313" key="3">
    <source>
        <dbReference type="Proteomes" id="UP000756921"/>
    </source>
</evidence>
<feature type="compositionally biased region" description="Basic and acidic residues" evidence="1">
    <location>
        <begin position="29"/>
        <end position="39"/>
    </location>
</feature>
<feature type="compositionally biased region" description="Polar residues" evidence="1">
    <location>
        <begin position="189"/>
        <end position="202"/>
    </location>
</feature>
<feature type="compositionally biased region" description="Low complexity" evidence="1">
    <location>
        <begin position="507"/>
        <end position="533"/>
    </location>
</feature>
<feature type="region of interest" description="Disordered" evidence="1">
    <location>
        <begin position="1"/>
        <end position="109"/>
    </location>
</feature>
<feature type="compositionally biased region" description="Polar residues" evidence="1">
    <location>
        <begin position="486"/>
        <end position="506"/>
    </location>
</feature>
<evidence type="ECO:0000313" key="2">
    <source>
        <dbReference type="EMBL" id="KAF9729317.1"/>
    </source>
</evidence>
<organism evidence="2 3">
    <name type="scientific">Paraphaeosphaeria minitans</name>
    <dbReference type="NCBI Taxonomy" id="565426"/>
    <lineage>
        <taxon>Eukaryota</taxon>
        <taxon>Fungi</taxon>
        <taxon>Dikarya</taxon>
        <taxon>Ascomycota</taxon>
        <taxon>Pezizomycotina</taxon>
        <taxon>Dothideomycetes</taxon>
        <taxon>Pleosporomycetidae</taxon>
        <taxon>Pleosporales</taxon>
        <taxon>Massarineae</taxon>
        <taxon>Didymosphaeriaceae</taxon>
        <taxon>Paraphaeosphaeria</taxon>
    </lineage>
</organism>
<name>A0A9P6G586_9PLEO</name>
<feature type="compositionally biased region" description="Low complexity" evidence="1">
    <location>
        <begin position="275"/>
        <end position="292"/>
    </location>
</feature>
<keyword evidence="3" id="KW-1185">Reference proteome</keyword>
<dbReference type="Proteomes" id="UP000756921">
    <property type="component" value="Unassembled WGS sequence"/>
</dbReference>
<feature type="compositionally biased region" description="Polar residues" evidence="1">
    <location>
        <begin position="213"/>
        <end position="233"/>
    </location>
</feature>
<proteinExistence type="predicted"/>
<comment type="caution">
    <text evidence="2">The sequence shown here is derived from an EMBL/GenBank/DDBJ whole genome shotgun (WGS) entry which is preliminary data.</text>
</comment>
<dbReference type="EMBL" id="WJXW01000017">
    <property type="protein sequence ID" value="KAF9729317.1"/>
    <property type="molecule type" value="Genomic_DNA"/>
</dbReference>
<feature type="compositionally biased region" description="Basic residues" evidence="1">
    <location>
        <begin position="98"/>
        <end position="109"/>
    </location>
</feature>
<feature type="region of interest" description="Disordered" evidence="1">
    <location>
        <begin position="403"/>
        <end position="578"/>
    </location>
</feature>
<protein>
    <submittedName>
        <fullName evidence="2">Uncharacterized protein</fullName>
    </submittedName>
</protein>
<feature type="compositionally biased region" description="Low complexity" evidence="1">
    <location>
        <begin position="81"/>
        <end position="93"/>
    </location>
</feature>
<gene>
    <name evidence="2" type="ORF">PMIN01_13007</name>
</gene>
<feature type="compositionally biased region" description="Polar residues" evidence="1">
    <location>
        <begin position="67"/>
        <end position="79"/>
    </location>
</feature>
<evidence type="ECO:0000256" key="1">
    <source>
        <dbReference type="SAM" id="MobiDB-lite"/>
    </source>
</evidence>
<accession>A0A9P6G586</accession>